<protein>
    <recommendedName>
        <fullName evidence="3">WYL domain-containing protein</fullName>
    </recommendedName>
</protein>
<organism evidence="1 2">
    <name type="scientific">Moraxella lacunata</name>
    <dbReference type="NCBI Taxonomy" id="477"/>
    <lineage>
        <taxon>Bacteria</taxon>
        <taxon>Pseudomonadati</taxon>
        <taxon>Pseudomonadota</taxon>
        <taxon>Gammaproteobacteria</taxon>
        <taxon>Moraxellales</taxon>
        <taxon>Moraxellaceae</taxon>
        <taxon>Moraxella</taxon>
    </lineage>
</organism>
<keyword evidence="2" id="KW-1185">Reference proteome</keyword>
<dbReference type="EMBL" id="UGQC01000001">
    <property type="protein sequence ID" value="STZ00021.1"/>
    <property type="molecule type" value="Genomic_DNA"/>
</dbReference>
<gene>
    <name evidence="1" type="ORF">NCTC7911_01403</name>
</gene>
<name>A0A378QH91_MORLA</name>
<evidence type="ECO:0000313" key="1">
    <source>
        <dbReference type="EMBL" id="STZ00021.1"/>
    </source>
</evidence>
<reference evidence="1 2" key="1">
    <citation type="submission" date="2018-06" db="EMBL/GenBank/DDBJ databases">
        <authorList>
            <consortium name="Pathogen Informatics"/>
            <person name="Doyle S."/>
        </authorList>
    </citation>
    <scope>NUCLEOTIDE SEQUENCE [LARGE SCALE GENOMIC DNA]</scope>
    <source>
        <strain evidence="1 2">NCTC7911</strain>
    </source>
</reference>
<dbReference type="RefSeq" id="WP_115247635.1">
    <property type="nucleotide sequence ID" value="NZ_UGQC01000001.1"/>
</dbReference>
<dbReference type="AlphaFoldDB" id="A0A378QH91"/>
<dbReference type="GeneID" id="302270000"/>
<evidence type="ECO:0000313" key="2">
    <source>
        <dbReference type="Proteomes" id="UP000254107"/>
    </source>
</evidence>
<dbReference type="Proteomes" id="UP000254107">
    <property type="component" value="Unassembled WGS sequence"/>
</dbReference>
<proteinExistence type="predicted"/>
<sequence>MTTQKHTAIVRQWHIIQVLVASEYYISSLAVKEYLAGIGIHTDIRTIQRDLQSLSELFPIECNKDDKPYSWRWKQIVHTKNKLTLKQAFVFALIDKELQGVIPDEVFCAIEPLIARSRYMLAGIDDELWNFEILGTRPTLPNPTNDNEQHLMKHGFGGHDFGRGYGHGMTRSGRGLFESFWGSVAKKLGEKPHVKKEHIRKLSDELDRMGLDGFAEEIKSLAKKDFYY</sequence>
<evidence type="ECO:0008006" key="3">
    <source>
        <dbReference type="Google" id="ProtNLM"/>
    </source>
</evidence>
<accession>A0A378QH91</accession>